<keyword evidence="1" id="KW-0812">Transmembrane</keyword>
<evidence type="ECO:0000256" key="1">
    <source>
        <dbReference type="SAM" id="Phobius"/>
    </source>
</evidence>
<comment type="caution">
    <text evidence="2">The sequence shown here is derived from an EMBL/GenBank/DDBJ whole genome shotgun (WGS) entry which is preliminary data.</text>
</comment>
<dbReference type="AlphaFoldDB" id="A0AA35SND5"/>
<gene>
    <name evidence="2" type="ORF">GBAR_LOCUS18775</name>
</gene>
<organism evidence="2 3">
    <name type="scientific">Geodia barretti</name>
    <name type="common">Barrett's horny sponge</name>
    <dbReference type="NCBI Taxonomy" id="519541"/>
    <lineage>
        <taxon>Eukaryota</taxon>
        <taxon>Metazoa</taxon>
        <taxon>Porifera</taxon>
        <taxon>Demospongiae</taxon>
        <taxon>Heteroscleromorpha</taxon>
        <taxon>Tetractinellida</taxon>
        <taxon>Astrophorina</taxon>
        <taxon>Geodiidae</taxon>
        <taxon>Geodia</taxon>
    </lineage>
</organism>
<name>A0AA35SND5_GEOBA</name>
<protein>
    <submittedName>
        <fullName evidence="2">Uncharacterized protein</fullName>
    </submittedName>
</protein>
<keyword evidence="1" id="KW-0472">Membrane</keyword>
<feature type="transmembrane region" description="Helical" evidence="1">
    <location>
        <begin position="73"/>
        <end position="96"/>
    </location>
</feature>
<feature type="non-terminal residue" evidence="2">
    <location>
        <position position="1"/>
    </location>
</feature>
<reference evidence="2" key="1">
    <citation type="submission" date="2023-03" db="EMBL/GenBank/DDBJ databases">
        <authorList>
            <person name="Steffen K."/>
            <person name="Cardenas P."/>
        </authorList>
    </citation>
    <scope>NUCLEOTIDE SEQUENCE</scope>
</reference>
<dbReference type="EMBL" id="CASHTH010002655">
    <property type="protein sequence ID" value="CAI8033290.1"/>
    <property type="molecule type" value="Genomic_DNA"/>
</dbReference>
<evidence type="ECO:0000313" key="3">
    <source>
        <dbReference type="Proteomes" id="UP001174909"/>
    </source>
</evidence>
<keyword evidence="3" id="KW-1185">Reference proteome</keyword>
<proteinExistence type="predicted"/>
<evidence type="ECO:0000313" key="2">
    <source>
        <dbReference type="EMBL" id="CAI8033290.1"/>
    </source>
</evidence>
<dbReference type="Proteomes" id="UP001174909">
    <property type="component" value="Unassembled WGS sequence"/>
</dbReference>
<accession>A0AA35SND5</accession>
<keyword evidence="1" id="KW-1133">Transmembrane helix</keyword>
<sequence>MCGEDQLCSCLIDNNSQCLCNNTAMSGEDDLTCNVDTVCPDSCIVTVTQTILPSETPSVEGVQPSDGCSNTPAIVLGVLFALATVILIIVVVIVIIKK</sequence>